<dbReference type="AlphaFoldDB" id="A0A4Y0BMC2"/>
<name>A0A4Y0BMC2_ANOFN</name>
<reference evidence="4" key="1">
    <citation type="submission" date="2020-05" db="UniProtKB">
        <authorList>
            <consortium name="EnsemblMetazoa"/>
        </authorList>
    </citation>
    <scope>IDENTIFICATION</scope>
    <source>
        <strain evidence="4">FUMOZ</strain>
    </source>
</reference>
<dbReference type="OrthoDB" id="337038at2759"/>
<proteinExistence type="predicted"/>
<dbReference type="STRING" id="62324.A0A4Y0BMC2"/>
<dbReference type="SUPFAM" id="SSF55797">
    <property type="entry name" value="PR-1-like"/>
    <property type="match status" value="1"/>
</dbReference>
<dbReference type="Gene3D" id="3.40.33.10">
    <property type="entry name" value="CAP"/>
    <property type="match status" value="1"/>
</dbReference>
<evidence type="ECO:0000256" key="1">
    <source>
        <dbReference type="ARBA" id="ARBA00004613"/>
    </source>
</evidence>
<dbReference type="InterPro" id="IPR001283">
    <property type="entry name" value="CRISP-related"/>
</dbReference>
<accession>A0A4Y0BMC2</accession>
<dbReference type="GO" id="GO:0005576">
    <property type="term" value="C:extracellular region"/>
    <property type="evidence" value="ECO:0007669"/>
    <property type="project" value="UniProtKB-SubCell"/>
</dbReference>
<dbReference type="Pfam" id="PF00188">
    <property type="entry name" value="CAP"/>
    <property type="match status" value="1"/>
</dbReference>
<dbReference type="VEuPathDB" id="VectorBase:AFUN2_012327"/>
<keyword evidence="2" id="KW-0964">Secreted</keyword>
<dbReference type="CDD" id="cd05382">
    <property type="entry name" value="CAP_GAPR1-like"/>
    <property type="match status" value="1"/>
</dbReference>
<dbReference type="InterPro" id="IPR034113">
    <property type="entry name" value="SCP_GAPR1-like"/>
</dbReference>
<dbReference type="InterPro" id="IPR014044">
    <property type="entry name" value="CAP_dom"/>
</dbReference>
<dbReference type="InterPro" id="IPR035940">
    <property type="entry name" value="CAP_sf"/>
</dbReference>
<organism evidence="4">
    <name type="scientific">Anopheles funestus</name>
    <name type="common">African malaria mosquito</name>
    <dbReference type="NCBI Taxonomy" id="62324"/>
    <lineage>
        <taxon>Eukaryota</taxon>
        <taxon>Metazoa</taxon>
        <taxon>Ecdysozoa</taxon>
        <taxon>Arthropoda</taxon>
        <taxon>Hexapoda</taxon>
        <taxon>Insecta</taxon>
        <taxon>Pterygota</taxon>
        <taxon>Neoptera</taxon>
        <taxon>Endopterygota</taxon>
        <taxon>Diptera</taxon>
        <taxon>Nematocera</taxon>
        <taxon>Culicoidea</taxon>
        <taxon>Culicidae</taxon>
        <taxon>Anophelinae</taxon>
        <taxon>Anopheles</taxon>
    </lineage>
</organism>
<dbReference type="RefSeq" id="XP_049291543.1">
    <property type="nucleotide sequence ID" value="XM_049435586.1"/>
</dbReference>
<dbReference type="InterPro" id="IPR018244">
    <property type="entry name" value="Allrgn_V5/Tpx1_CS"/>
</dbReference>
<dbReference type="EnsemblMetazoa" id="AFUN020657-RA">
    <property type="protein sequence ID" value="AFUN020657-PA"/>
    <property type="gene ID" value="AFUN020657"/>
</dbReference>
<dbReference type="KEGG" id="afun:125768221"/>
<dbReference type="FunFam" id="3.40.33.10:FF:000010">
    <property type="entry name" value="Predicted protein"/>
    <property type="match status" value="1"/>
</dbReference>
<comment type="subcellular location">
    <subcellularLocation>
        <location evidence="1">Secreted</location>
    </subcellularLocation>
</comment>
<evidence type="ECO:0000259" key="3">
    <source>
        <dbReference type="SMART" id="SM00198"/>
    </source>
</evidence>
<feature type="domain" description="SCP" evidence="3">
    <location>
        <begin position="5"/>
        <end position="138"/>
    </location>
</feature>
<dbReference type="GeneID" id="125768221"/>
<evidence type="ECO:0000256" key="2">
    <source>
        <dbReference type="ARBA" id="ARBA00022525"/>
    </source>
</evidence>
<dbReference type="PROSITE" id="PS01010">
    <property type="entry name" value="CRISP_2"/>
    <property type="match status" value="1"/>
</dbReference>
<dbReference type="PANTHER" id="PTHR10334">
    <property type="entry name" value="CYSTEINE-RICH SECRETORY PROTEIN-RELATED"/>
    <property type="match status" value="1"/>
</dbReference>
<protein>
    <submittedName>
        <fullName evidence="4">SCP domain-containing protein</fullName>
    </submittedName>
</protein>
<dbReference type="PRINTS" id="PR00837">
    <property type="entry name" value="V5TPXLIKE"/>
</dbReference>
<evidence type="ECO:0000313" key="4">
    <source>
        <dbReference type="EnsemblMetazoa" id="AFUN020657-PA"/>
    </source>
</evidence>
<dbReference type="SMART" id="SM00198">
    <property type="entry name" value="SCP"/>
    <property type="match status" value="1"/>
</dbReference>
<sequence length="147" mass="16341">MNLTAFQKEVLERHNQLRAKHSAPPLQLDAGLSEYAQQWADNLVSRNALEHRSDKKYGENLYACFGKCEVSGSEAVDSWYNEIKSYTFGAPKPANFSQVGHFTQVVWKNSRNLGVGIAVQGTNVYVVCNYDPPGNYSGQYTANVTSS</sequence>
<dbReference type="PROSITE" id="PS01009">
    <property type="entry name" value="CRISP_1"/>
    <property type="match status" value="1"/>
</dbReference>
<dbReference type="VEuPathDB" id="VectorBase:AFUN020657"/>